<protein>
    <submittedName>
        <fullName evidence="1">Uncharacterized protein</fullName>
    </submittedName>
</protein>
<gene>
    <name evidence="1" type="ORF">L207DRAFT_524895</name>
</gene>
<reference evidence="1 2" key="1">
    <citation type="submission" date="2016-04" db="EMBL/GenBank/DDBJ databases">
        <title>A degradative enzymes factory behind the ericoid mycorrhizal symbiosis.</title>
        <authorList>
            <consortium name="DOE Joint Genome Institute"/>
            <person name="Martino E."/>
            <person name="Morin E."/>
            <person name="Grelet G."/>
            <person name="Kuo A."/>
            <person name="Kohler A."/>
            <person name="Daghino S."/>
            <person name="Barry K."/>
            <person name="Choi C."/>
            <person name="Cichocki N."/>
            <person name="Clum A."/>
            <person name="Copeland A."/>
            <person name="Hainaut M."/>
            <person name="Haridas S."/>
            <person name="Labutti K."/>
            <person name="Lindquist E."/>
            <person name="Lipzen A."/>
            <person name="Khouja H.-R."/>
            <person name="Murat C."/>
            <person name="Ohm R."/>
            <person name="Olson A."/>
            <person name="Spatafora J."/>
            <person name="Veneault-Fourrey C."/>
            <person name="Henrissat B."/>
            <person name="Grigoriev I."/>
            <person name="Martin F."/>
            <person name="Perotto S."/>
        </authorList>
    </citation>
    <scope>NUCLEOTIDE SEQUENCE [LARGE SCALE GENOMIC DNA]</scope>
    <source>
        <strain evidence="1 2">F</strain>
    </source>
</reference>
<organism evidence="1 2">
    <name type="scientific">Hyaloscypha variabilis (strain UAMH 11265 / GT02V1 / F)</name>
    <name type="common">Meliniomyces variabilis</name>
    <dbReference type="NCBI Taxonomy" id="1149755"/>
    <lineage>
        <taxon>Eukaryota</taxon>
        <taxon>Fungi</taxon>
        <taxon>Dikarya</taxon>
        <taxon>Ascomycota</taxon>
        <taxon>Pezizomycotina</taxon>
        <taxon>Leotiomycetes</taxon>
        <taxon>Helotiales</taxon>
        <taxon>Hyaloscyphaceae</taxon>
        <taxon>Hyaloscypha</taxon>
        <taxon>Hyaloscypha variabilis</taxon>
    </lineage>
</organism>
<keyword evidence="2" id="KW-1185">Reference proteome</keyword>
<accession>A0A2J6S476</accession>
<dbReference type="Proteomes" id="UP000235786">
    <property type="component" value="Unassembled WGS sequence"/>
</dbReference>
<sequence length="105" mass="11839">MRNVRAGARHILHFFNSETRETTAEDPGLESFSEHKDTGKIIKYDPRLELEALSIPNEENILGIYDREPPVVLLAGEERSNGAVNSSLLLPKWNGKWLDGVVRRG</sequence>
<evidence type="ECO:0000313" key="2">
    <source>
        <dbReference type="Proteomes" id="UP000235786"/>
    </source>
</evidence>
<name>A0A2J6S476_HYAVF</name>
<dbReference type="EMBL" id="KZ613940">
    <property type="protein sequence ID" value="PMD45538.1"/>
    <property type="molecule type" value="Genomic_DNA"/>
</dbReference>
<evidence type="ECO:0000313" key="1">
    <source>
        <dbReference type="EMBL" id="PMD45538.1"/>
    </source>
</evidence>
<proteinExistence type="predicted"/>
<dbReference type="AlphaFoldDB" id="A0A2J6S476"/>